<gene>
    <name evidence="2" type="ORF">APLA_LOCUS11867</name>
    <name evidence="1" type="ORF">APLA_LOCUS9073</name>
</gene>
<organism evidence="2 4">
    <name type="scientific">Arctia plantaginis</name>
    <name type="common">Wood tiger moth</name>
    <name type="synonym">Phalaena plantaginis</name>
    <dbReference type="NCBI Taxonomy" id="874455"/>
    <lineage>
        <taxon>Eukaryota</taxon>
        <taxon>Metazoa</taxon>
        <taxon>Ecdysozoa</taxon>
        <taxon>Arthropoda</taxon>
        <taxon>Hexapoda</taxon>
        <taxon>Insecta</taxon>
        <taxon>Pterygota</taxon>
        <taxon>Neoptera</taxon>
        <taxon>Endopterygota</taxon>
        <taxon>Lepidoptera</taxon>
        <taxon>Glossata</taxon>
        <taxon>Ditrysia</taxon>
        <taxon>Noctuoidea</taxon>
        <taxon>Erebidae</taxon>
        <taxon>Arctiinae</taxon>
        <taxon>Arctia</taxon>
    </lineage>
</organism>
<dbReference type="AlphaFoldDB" id="A0A8S1AQL1"/>
<keyword evidence="3" id="KW-1185">Reference proteome</keyword>
<evidence type="ECO:0000313" key="4">
    <source>
        <dbReference type="Proteomes" id="UP000494256"/>
    </source>
</evidence>
<dbReference type="Proteomes" id="UP000494256">
    <property type="component" value="Unassembled WGS sequence"/>
</dbReference>
<evidence type="ECO:0000313" key="3">
    <source>
        <dbReference type="Proteomes" id="UP000494106"/>
    </source>
</evidence>
<proteinExistence type="predicted"/>
<reference evidence="3 4" key="1">
    <citation type="submission" date="2020-04" db="EMBL/GenBank/DDBJ databases">
        <authorList>
            <person name="Wallbank WR R."/>
            <person name="Pardo Diaz C."/>
            <person name="Kozak K."/>
            <person name="Martin S."/>
            <person name="Jiggins C."/>
            <person name="Moest M."/>
            <person name="Warren A I."/>
            <person name="Byers J.R.P. K."/>
            <person name="Montejo-Kovacevich G."/>
            <person name="Yen C E."/>
        </authorList>
    </citation>
    <scope>NUCLEOTIDE SEQUENCE [LARGE SCALE GENOMIC DNA]</scope>
</reference>
<evidence type="ECO:0000313" key="2">
    <source>
        <dbReference type="EMBL" id="CAB3247315.1"/>
    </source>
</evidence>
<accession>A0A8S1AQL1</accession>
<name>A0A8S1AQL1_ARCPL</name>
<comment type="caution">
    <text evidence="2">The sequence shown here is derived from an EMBL/GenBank/DDBJ whole genome shotgun (WGS) entry which is preliminary data.</text>
</comment>
<sequence length="105" mass="11817">MDSNKKFSSSLLKSEVDIRRLLTNSLIWRQISTMSSNIIFELVTVAKFVTKSKKEAQKVIESFQHSSQSKHALLLQKDNGLATFIAETMDGEAKITEVVLKSVDQ</sequence>
<dbReference type="EMBL" id="CADEBD010000336">
    <property type="protein sequence ID" value="CAB3247315.1"/>
    <property type="molecule type" value="Genomic_DNA"/>
</dbReference>
<protein>
    <submittedName>
        <fullName evidence="2">Uncharacterized protein</fullName>
    </submittedName>
</protein>
<dbReference type="Proteomes" id="UP000494106">
    <property type="component" value="Unassembled WGS sequence"/>
</dbReference>
<evidence type="ECO:0000313" key="1">
    <source>
        <dbReference type="EMBL" id="CAB3242552.1"/>
    </source>
</evidence>
<dbReference type="EMBL" id="CADEBC010000517">
    <property type="protein sequence ID" value="CAB3242552.1"/>
    <property type="molecule type" value="Genomic_DNA"/>
</dbReference>